<dbReference type="GO" id="GO:0009435">
    <property type="term" value="P:NAD+ biosynthetic process"/>
    <property type="evidence" value="ECO:0007669"/>
    <property type="project" value="UniProtKB-UniPathway"/>
</dbReference>
<keyword evidence="4" id="KW-1185">Reference proteome</keyword>
<dbReference type="Proteomes" id="UP000612055">
    <property type="component" value="Unassembled WGS sequence"/>
</dbReference>
<feature type="region of interest" description="Disordered" evidence="2">
    <location>
        <begin position="22"/>
        <end position="47"/>
    </location>
</feature>
<dbReference type="AlphaFoldDB" id="A0A836C3E3"/>
<proteinExistence type="predicted"/>
<evidence type="ECO:0000256" key="2">
    <source>
        <dbReference type="SAM" id="MobiDB-lite"/>
    </source>
</evidence>
<feature type="compositionally biased region" description="Low complexity" evidence="2">
    <location>
        <begin position="23"/>
        <end position="40"/>
    </location>
</feature>
<feature type="region of interest" description="Disordered" evidence="2">
    <location>
        <begin position="53"/>
        <end position="72"/>
    </location>
</feature>
<evidence type="ECO:0000313" key="4">
    <source>
        <dbReference type="Proteomes" id="UP000612055"/>
    </source>
</evidence>
<dbReference type="UniPathway" id="UPA00253"/>
<reference evidence="3" key="1">
    <citation type="journal article" date="2020" name="bioRxiv">
        <title>Comparative genomics of Chlamydomonas.</title>
        <authorList>
            <person name="Craig R.J."/>
            <person name="Hasan A.R."/>
            <person name="Ness R.W."/>
            <person name="Keightley P.D."/>
        </authorList>
    </citation>
    <scope>NUCLEOTIDE SEQUENCE</scope>
    <source>
        <strain evidence="3">CCAP 11/70</strain>
    </source>
</reference>
<dbReference type="Gene3D" id="3.20.140.10">
    <property type="entry name" value="nicotinate phosphoribosyltransferase"/>
    <property type="match status" value="1"/>
</dbReference>
<comment type="caution">
    <text evidence="3">The sequence shown here is derived from an EMBL/GenBank/DDBJ whole genome shotgun (WGS) entry which is preliminary data.</text>
</comment>
<evidence type="ECO:0000256" key="1">
    <source>
        <dbReference type="ARBA" id="ARBA00004790"/>
    </source>
</evidence>
<dbReference type="EMBL" id="JAEHOE010000013">
    <property type="protein sequence ID" value="KAG2497728.1"/>
    <property type="molecule type" value="Genomic_DNA"/>
</dbReference>
<dbReference type="SUPFAM" id="SSF51690">
    <property type="entry name" value="Nicotinate/Quinolinate PRTase C-terminal domain-like"/>
    <property type="match status" value="1"/>
</dbReference>
<dbReference type="InterPro" id="IPR036068">
    <property type="entry name" value="Nicotinate_pribotase-like_C"/>
</dbReference>
<name>A0A836C3E3_9CHLO</name>
<gene>
    <name evidence="3" type="ORF">HYH03_004464</name>
</gene>
<comment type="pathway">
    <text evidence="1">Cofactor biosynthesis; NAD(+) biosynthesis.</text>
</comment>
<evidence type="ECO:0000313" key="3">
    <source>
        <dbReference type="EMBL" id="KAG2497728.1"/>
    </source>
</evidence>
<organism evidence="3 4">
    <name type="scientific">Edaphochlamys debaryana</name>
    <dbReference type="NCBI Taxonomy" id="47281"/>
    <lineage>
        <taxon>Eukaryota</taxon>
        <taxon>Viridiplantae</taxon>
        <taxon>Chlorophyta</taxon>
        <taxon>core chlorophytes</taxon>
        <taxon>Chlorophyceae</taxon>
        <taxon>CS clade</taxon>
        <taxon>Chlamydomonadales</taxon>
        <taxon>Chlamydomonadales incertae sedis</taxon>
        <taxon>Edaphochlamys</taxon>
    </lineage>
</organism>
<sequence length="729" mass="75058">MAADLAPLRGVLSWIESLVRPTLGLSPASGSSEPSASPRRGLARAPAFDRLSDPSARYDDYPPDPLLEPGPIDVPRLRRRLRAYGDAYDIPSDAVRQMDELLCTPLAARLLALPPAALHDMLILDAYKPRMHVMYDKYMDGCTADFALVVRRAPPAADPAVLPHTGPELWSGFQRALAGLADVQPYSPHEVEALRTQFGMELPRSLLAQAHKHGVARVTWQPRGGPEGGEVAIASGPLVSASLAETACMQRFQELAVAAQVAAHRSSLPPPAPGCPPPLDRTERLASALARLGGAVGRINAAGHGCSVALFAGRRASDPLYLVLQNLYCAAHLTGYSGTSSVFVAAVLGREWTDMVPPERETWGGTGRLVGTHAHEQASALQQLLAPYDLEAGRRAGLPPGAALPVTPLLAHLLFLAANGGGGPDGCSATALPDSFTTPAFLAVATAAEVPEGLRRDLEAHQGWAVPQGARCFDLFRRWRVDSGDYAAVAEAIMGAWEGRCAALAARGRPGLPRPLLMHSNLDSVEDIERVARLPERIRPATLAFGTLADGFLPFLPPEQPAAPPAGAQLSAEELMAAAGLAAAAGCAAAADLTAAAERASAPAGPTEAAAAADGSAPRPTVALASVVMKLVQARPPRPLPPLGSADGAAGLPASAVKLGDGAVSGGKAQVDPRLPPAAAAAALAAAVDMAHGAAAAAPLCEAAAAAVSSVLAEAYEAVVRGGVLKATP</sequence>
<accession>A0A836C3E3</accession>
<dbReference type="OrthoDB" id="542538at2759"/>
<protein>
    <submittedName>
        <fullName evidence="3">Uncharacterized protein</fullName>
    </submittedName>
</protein>